<dbReference type="AlphaFoldDB" id="A0A1H4FP80"/>
<protein>
    <submittedName>
        <fullName evidence="3">Complex I intermediate-associated protein 30 (CIA30)</fullName>
    </submittedName>
</protein>
<dbReference type="PANTHER" id="PTHR13194:SF19">
    <property type="entry name" value="NAD(P)-BINDING ROSSMANN-FOLD SUPERFAMILY PROTEIN"/>
    <property type="match status" value="1"/>
</dbReference>
<comment type="similarity">
    <text evidence="1">Belongs to the CIA30 family.</text>
</comment>
<keyword evidence="4" id="KW-1185">Reference proteome</keyword>
<sequence length="202" mass="22347">MTLLLRWFALTGLWVCTALQAESILLSVHPNEPGAVRLQFACANDFSYVQLVHDTVMGGRSRGTLQAAETTALRFSGHLSLANNGGFASAQFNLKQPLPALNFQQIRLQLAADGRRYQLRLKTPFIPDGVAYVAHFNSQPGKASYEFSARDFNGQFRGRAVANMPVLHFADVYQISIMLADKTTGTFDILLYDIEFSALQSI</sequence>
<proteinExistence type="inferred from homology"/>
<reference evidence="3 4" key="1">
    <citation type="submission" date="2016-10" db="EMBL/GenBank/DDBJ databases">
        <authorList>
            <person name="de Groot N.N."/>
        </authorList>
    </citation>
    <scope>NUCLEOTIDE SEQUENCE [LARGE SCALE GENOMIC DNA]</scope>
    <source>
        <strain evidence="3 4">CGMCC 1.3430</strain>
    </source>
</reference>
<dbReference type="InterPro" id="IPR008979">
    <property type="entry name" value="Galactose-bd-like_sf"/>
</dbReference>
<dbReference type="EMBL" id="FNRM01000012">
    <property type="protein sequence ID" value="SEA99126.1"/>
    <property type="molecule type" value="Genomic_DNA"/>
</dbReference>
<evidence type="ECO:0000256" key="1">
    <source>
        <dbReference type="ARBA" id="ARBA00007884"/>
    </source>
</evidence>
<evidence type="ECO:0000313" key="3">
    <source>
        <dbReference type="EMBL" id="SEA99126.1"/>
    </source>
</evidence>
<evidence type="ECO:0000313" key="4">
    <source>
        <dbReference type="Proteomes" id="UP000198773"/>
    </source>
</evidence>
<gene>
    <name evidence="3" type="ORF">SAMN04488051_11214</name>
</gene>
<dbReference type="STRING" id="152573.SAMN04488051_11214"/>
<dbReference type="OrthoDB" id="442188at2"/>
<dbReference type="RefSeq" id="WP_091345019.1">
    <property type="nucleotide sequence ID" value="NZ_FNRM01000012.1"/>
</dbReference>
<dbReference type="Pfam" id="PF08547">
    <property type="entry name" value="CIA30"/>
    <property type="match status" value="1"/>
</dbReference>
<evidence type="ECO:0000259" key="2">
    <source>
        <dbReference type="Pfam" id="PF08547"/>
    </source>
</evidence>
<organism evidence="3 4">
    <name type="scientific">Alkalimonas amylolytica</name>
    <dbReference type="NCBI Taxonomy" id="152573"/>
    <lineage>
        <taxon>Bacteria</taxon>
        <taxon>Pseudomonadati</taxon>
        <taxon>Pseudomonadota</taxon>
        <taxon>Gammaproteobacteria</taxon>
        <taxon>Alkalimonas</taxon>
    </lineage>
</organism>
<feature type="domain" description="NADH:ubiquinone oxidoreductase intermediate-associated protein 30" evidence="2">
    <location>
        <begin position="39"/>
        <end position="189"/>
    </location>
</feature>
<dbReference type="PANTHER" id="PTHR13194">
    <property type="entry name" value="COMPLEX I INTERMEDIATE-ASSOCIATED PROTEIN 30"/>
    <property type="match status" value="1"/>
</dbReference>
<dbReference type="SUPFAM" id="SSF49785">
    <property type="entry name" value="Galactose-binding domain-like"/>
    <property type="match status" value="1"/>
</dbReference>
<dbReference type="Proteomes" id="UP000198773">
    <property type="component" value="Unassembled WGS sequence"/>
</dbReference>
<accession>A0A1H4FP80</accession>
<dbReference type="InterPro" id="IPR013857">
    <property type="entry name" value="NADH-UbQ_OxRdtase-assoc_prot30"/>
</dbReference>
<dbReference type="InterPro" id="IPR039131">
    <property type="entry name" value="NDUFAF1"/>
</dbReference>
<name>A0A1H4FP80_ALKAM</name>